<comment type="pathway">
    <text evidence="1 11">Lipid metabolism; fatty acid biosynthesis.</text>
</comment>
<comment type="function">
    <text evidence="11">Involved in the type II fatty acid elongation cycle. Catalyzes the elongation of a wide range of acyl-ACP by the addition of two carbons from malonyl-ACP to an acyl acceptor. Can efficiently catalyze the conversion of palmitoleoyl-ACP (cis-hexadec-9-enoyl-ACP) to cis-vaccenoyl-ACP (cis-octadec-11-enoyl-ACP), an essential step in the thermal regulation of fatty acid composition.</text>
</comment>
<dbReference type="CDD" id="cd00834">
    <property type="entry name" value="KAS_I_II"/>
    <property type="match status" value="1"/>
</dbReference>
<accession>A0A271IXE3</accession>
<evidence type="ECO:0000256" key="2">
    <source>
        <dbReference type="ARBA" id="ARBA00008467"/>
    </source>
</evidence>
<comment type="caution">
    <text evidence="15">The sequence shown here is derived from an EMBL/GenBank/DDBJ whole genome shotgun (WGS) entry which is preliminary data.</text>
</comment>
<dbReference type="FunFam" id="3.40.47.10:FF:000009">
    <property type="entry name" value="3-oxoacyl-[acyl-carrier-protein] synthase 2"/>
    <property type="match status" value="1"/>
</dbReference>
<evidence type="ECO:0000256" key="10">
    <source>
        <dbReference type="ARBA" id="ARBA00023315"/>
    </source>
</evidence>
<evidence type="ECO:0000256" key="1">
    <source>
        <dbReference type="ARBA" id="ARBA00005194"/>
    </source>
</evidence>
<dbReference type="PROSITE" id="PS00606">
    <property type="entry name" value="KS3_1"/>
    <property type="match status" value="1"/>
</dbReference>
<gene>
    <name evidence="15" type="ORF">BSZ37_02990</name>
</gene>
<keyword evidence="7" id="KW-0276">Fatty acid metabolism</keyword>
<dbReference type="GO" id="GO:0005829">
    <property type="term" value="C:cytosol"/>
    <property type="evidence" value="ECO:0007669"/>
    <property type="project" value="TreeGrafter"/>
</dbReference>
<dbReference type="Proteomes" id="UP000216339">
    <property type="component" value="Unassembled WGS sequence"/>
</dbReference>
<comment type="catalytic activity">
    <reaction evidence="11">
        <text>a fatty acyl-[ACP] + malonyl-[ACP] + H(+) = a 3-oxoacyl-[ACP] + holo-[ACP] + CO2</text>
        <dbReference type="Rhea" id="RHEA:22836"/>
        <dbReference type="Rhea" id="RHEA-COMP:9623"/>
        <dbReference type="Rhea" id="RHEA-COMP:9685"/>
        <dbReference type="Rhea" id="RHEA-COMP:9916"/>
        <dbReference type="Rhea" id="RHEA-COMP:14125"/>
        <dbReference type="ChEBI" id="CHEBI:15378"/>
        <dbReference type="ChEBI" id="CHEBI:16526"/>
        <dbReference type="ChEBI" id="CHEBI:64479"/>
        <dbReference type="ChEBI" id="CHEBI:78449"/>
        <dbReference type="ChEBI" id="CHEBI:78776"/>
        <dbReference type="ChEBI" id="CHEBI:138651"/>
    </reaction>
</comment>
<dbReference type="InterPro" id="IPR014031">
    <property type="entry name" value="Ketoacyl_synth_C"/>
</dbReference>
<name>A0A271IXE3_9BACT</name>
<evidence type="ECO:0000256" key="9">
    <source>
        <dbReference type="ARBA" id="ARBA00023160"/>
    </source>
</evidence>
<evidence type="ECO:0000256" key="4">
    <source>
        <dbReference type="ARBA" id="ARBA00014657"/>
    </source>
</evidence>
<feature type="active site" description="For beta-ketoacyl synthase activity" evidence="12">
    <location>
        <position position="169"/>
    </location>
</feature>
<sequence length="420" mass="44374">MSFSDRRVVVTGLGAITPLGHSVPAFWDAMMEGQSGAGPITHFDASEYPTRFACEVSDFDPGDYLDRKEARRLDPFAQYAIVAADESLRDAGIDTEALDAEEKTRMGVVMGSGIGGMKLFQDQVVEYAEHGPRRLSPFFVPMMIIDMAPGLISMRHGLHGPNYATVSACATSNNAIGDAWMVIKAGLADVMVAGGTDASITEVGLGGFGNMKALSTQNDDPLHASRPFDAGRDGFVMGEGAGSLVLEDYEHAKARGAKIYAEVTGLGMSADAHHISAPHPEGLGAKLAMEQALQTAGVAPEAVDYLNMHGTSTPLGDVAETKAIKAVFGEHAYDMNLSSTKSMTGHLLGAAGAVEAIASILAITNGRIPPTINFETPDPACDLNYTFNEPQDRDVKVALSNAFGFGGHNTCVVFEKVEDE</sequence>
<feature type="domain" description="Ketosynthase family 3 (KS3)" evidence="14">
    <location>
        <begin position="5"/>
        <end position="416"/>
    </location>
</feature>
<dbReference type="PANTHER" id="PTHR11712:SF336">
    <property type="entry name" value="3-OXOACYL-[ACYL-CARRIER-PROTEIN] SYNTHASE, MITOCHONDRIAL"/>
    <property type="match status" value="1"/>
</dbReference>
<keyword evidence="10 11" id="KW-0012">Acyltransferase</keyword>
<evidence type="ECO:0000256" key="11">
    <source>
        <dbReference type="PIRNR" id="PIRNR000447"/>
    </source>
</evidence>
<dbReference type="EC" id="2.3.1.179" evidence="3 11"/>
<keyword evidence="8" id="KW-0443">Lipid metabolism</keyword>
<keyword evidence="16" id="KW-1185">Reference proteome</keyword>
<dbReference type="OrthoDB" id="9808669at2"/>
<dbReference type="GO" id="GO:0004315">
    <property type="term" value="F:3-oxoacyl-[acyl-carrier-protein] synthase activity"/>
    <property type="evidence" value="ECO:0007669"/>
    <property type="project" value="UniProtKB-UniRule"/>
</dbReference>
<dbReference type="Pfam" id="PF00109">
    <property type="entry name" value="ketoacyl-synt"/>
    <property type="match status" value="1"/>
</dbReference>
<dbReference type="Pfam" id="PF02801">
    <property type="entry name" value="Ketoacyl-synt_C"/>
    <property type="match status" value="1"/>
</dbReference>
<comment type="similarity">
    <text evidence="2 11 13">Belongs to the thiolase-like superfamily. Beta-ketoacyl-ACP synthases family.</text>
</comment>
<dbReference type="PROSITE" id="PS52004">
    <property type="entry name" value="KS3_2"/>
    <property type="match status" value="1"/>
</dbReference>
<evidence type="ECO:0000256" key="8">
    <source>
        <dbReference type="ARBA" id="ARBA00023098"/>
    </source>
</evidence>
<keyword evidence="6 11" id="KW-0808">Transferase</keyword>
<evidence type="ECO:0000313" key="15">
    <source>
        <dbReference type="EMBL" id="PAP75484.1"/>
    </source>
</evidence>
<dbReference type="AlphaFoldDB" id="A0A271IXE3"/>
<dbReference type="NCBIfam" id="NF004970">
    <property type="entry name" value="PRK06333.1"/>
    <property type="match status" value="1"/>
</dbReference>
<dbReference type="NCBIfam" id="NF005589">
    <property type="entry name" value="PRK07314.1"/>
    <property type="match status" value="1"/>
</dbReference>
<evidence type="ECO:0000256" key="7">
    <source>
        <dbReference type="ARBA" id="ARBA00022832"/>
    </source>
</evidence>
<keyword evidence="5 11" id="KW-0444">Lipid biosynthesis</keyword>
<dbReference type="PANTHER" id="PTHR11712">
    <property type="entry name" value="POLYKETIDE SYNTHASE-RELATED"/>
    <property type="match status" value="1"/>
</dbReference>
<dbReference type="SMART" id="SM00825">
    <property type="entry name" value="PKS_KS"/>
    <property type="match status" value="1"/>
</dbReference>
<evidence type="ECO:0000256" key="3">
    <source>
        <dbReference type="ARBA" id="ARBA00012356"/>
    </source>
</evidence>
<keyword evidence="9 11" id="KW-0275">Fatty acid biosynthesis</keyword>
<dbReference type="NCBIfam" id="TIGR03150">
    <property type="entry name" value="fabF"/>
    <property type="match status" value="1"/>
</dbReference>
<evidence type="ECO:0000259" key="14">
    <source>
        <dbReference type="PROSITE" id="PS52004"/>
    </source>
</evidence>
<reference evidence="15 16" key="1">
    <citation type="submission" date="2016-11" db="EMBL/GenBank/DDBJ databases">
        <title>Study of marine rhodopsin-containing bacteria.</title>
        <authorList>
            <person name="Yoshizawa S."/>
            <person name="Kumagai Y."/>
            <person name="Kogure K."/>
        </authorList>
    </citation>
    <scope>NUCLEOTIDE SEQUENCE [LARGE SCALE GENOMIC DNA]</scope>
    <source>
        <strain evidence="15 16">SAORIC-28</strain>
    </source>
</reference>
<evidence type="ECO:0000256" key="6">
    <source>
        <dbReference type="ARBA" id="ARBA00022679"/>
    </source>
</evidence>
<evidence type="ECO:0000313" key="16">
    <source>
        <dbReference type="Proteomes" id="UP000216339"/>
    </source>
</evidence>
<dbReference type="Gene3D" id="3.40.47.10">
    <property type="match status" value="1"/>
</dbReference>
<dbReference type="InterPro" id="IPR017568">
    <property type="entry name" value="3-oxoacyl-ACP_synth-2"/>
</dbReference>
<dbReference type="InterPro" id="IPR000794">
    <property type="entry name" value="Beta-ketoacyl_synthase"/>
</dbReference>
<protein>
    <recommendedName>
        <fullName evidence="4 11">3-oxoacyl-[acyl-carrier-protein] synthase 2</fullName>
        <ecNumber evidence="3 11">2.3.1.179</ecNumber>
    </recommendedName>
</protein>
<dbReference type="SUPFAM" id="SSF53901">
    <property type="entry name" value="Thiolase-like"/>
    <property type="match status" value="2"/>
</dbReference>
<organism evidence="15 16">
    <name type="scientific">Rubrivirga marina</name>
    <dbReference type="NCBI Taxonomy" id="1196024"/>
    <lineage>
        <taxon>Bacteria</taxon>
        <taxon>Pseudomonadati</taxon>
        <taxon>Rhodothermota</taxon>
        <taxon>Rhodothermia</taxon>
        <taxon>Rhodothermales</taxon>
        <taxon>Rubricoccaceae</taxon>
        <taxon>Rubrivirga</taxon>
    </lineage>
</organism>
<dbReference type="InterPro" id="IPR020841">
    <property type="entry name" value="PKS_Beta-ketoAc_synthase_dom"/>
</dbReference>
<evidence type="ECO:0000256" key="13">
    <source>
        <dbReference type="RuleBase" id="RU003694"/>
    </source>
</evidence>
<comment type="catalytic activity">
    <reaction evidence="11">
        <text>(9Z)-hexadecenoyl-[ACP] + malonyl-[ACP] + H(+) = 3-oxo-(11Z)-octadecenoyl-[ACP] + holo-[ACP] + CO2</text>
        <dbReference type="Rhea" id="RHEA:55040"/>
        <dbReference type="Rhea" id="RHEA-COMP:9623"/>
        <dbReference type="Rhea" id="RHEA-COMP:9685"/>
        <dbReference type="Rhea" id="RHEA-COMP:10800"/>
        <dbReference type="Rhea" id="RHEA-COMP:14074"/>
        <dbReference type="ChEBI" id="CHEBI:15378"/>
        <dbReference type="ChEBI" id="CHEBI:16526"/>
        <dbReference type="ChEBI" id="CHEBI:64479"/>
        <dbReference type="ChEBI" id="CHEBI:78449"/>
        <dbReference type="ChEBI" id="CHEBI:83989"/>
        <dbReference type="ChEBI" id="CHEBI:138538"/>
        <dbReference type="EC" id="2.3.1.179"/>
    </reaction>
</comment>
<dbReference type="InterPro" id="IPR016039">
    <property type="entry name" value="Thiolase-like"/>
</dbReference>
<dbReference type="PIRSF" id="PIRSF000447">
    <property type="entry name" value="KAS_II"/>
    <property type="match status" value="1"/>
</dbReference>
<dbReference type="InterPro" id="IPR014030">
    <property type="entry name" value="Ketoacyl_synth_N"/>
</dbReference>
<evidence type="ECO:0000256" key="12">
    <source>
        <dbReference type="PIRSR" id="PIRSR000447-1"/>
    </source>
</evidence>
<evidence type="ECO:0000256" key="5">
    <source>
        <dbReference type="ARBA" id="ARBA00022516"/>
    </source>
</evidence>
<proteinExistence type="inferred from homology"/>
<dbReference type="GO" id="GO:0006633">
    <property type="term" value="P:fatty acid biosynthetic process"/>
    <property type="evidence" value="ECO:0007669"/>
    <property type="project" value="UniProtKB-UniRule"/>
</dbReference>
<dbReference type="EMBL" id="MQWD01000001">
    <property type="protein sequence ID" value="PAP75484.1"/>
    <property type="molecule type" value="Genomic_DNA"/>
</dbReference>
<dbReference type="RefSeq" id="WP_095509116.1">
    <property type="nucleotide sequence ID" value="NZ_MQWD01000001.1"/>
</dbReference>
<dbReference type="UniPathway" id="UPA00094"/>
<dbReference type="InterPro" id="IPR018201">
    <property type="entry name" value="Ketoacyl_synth_AS"/>
</dbReference>